<dbReference type="Pfam" id="PF01956">
    <property type="entry name" value="EMC3_TMCO1"/>
    <property type="match status" value="1"/>
</dbReference>
<evidence type="ECO:0000256" key="3">
    <source>
        <dbReference type="ARBA" id="ARBA00022989"/>
    </source>
</evidence>
<evidence type="ECO:0000256" key="6">
    <source>
        <dbReference type="SAM" id="Phobius"/>
    </source>
</evidence>
<dbReference type="PATRIC" id="fig|1604004.4.peg.1841"/>
<dbReference type="SMART" id="SM01415">
    <property type="entry name" value="DUF106"/>
    <property type="match status" value="1"/>
</dbReference>
<evidence type="ECO:0000256" key="1">
    <source>
        <dbReference type="ARBA" id="ARBA00004141"/>
    </source>
</evidence>
<reference evidence="7 8" key="1">
    <citation type="journal article" date="2015" name="ISME J.">
        <title>Elemental sulfur and acetate can support life of a novel strictly anaerobic haloarchaeon.</title>
        <authorList>
            <person name="Sorokin D.Y."/>
            <person name="Kublanov I.V."/>
            <person name="Gavrilov S.N."/>
            <person name="Rojo D."/>
            <person name="Roman P."/>
            <person name="Golyshin P.N."/>
            <person name="Slepak V.Z."/>
            <person name="Smedile F."/>
            <person name="Ferrer M."/>
            <person name="Messina E."/>
            <person name="La Cono V."/>
            <person name="Yakimov M.M."/>
        </authorList>
    </citation>
    <scope>NUCLEOTIDE SEQUENCE [LARGE SCALE GENOMIC DNA]</scope>
    <source>
        <strain evidence="7 8">HSR2</strain>
    </source>
</reference>
<gene>
    <name evidence="7" type="ORF">HLASF_1761</name>
</gene>
<dbReference type="RefSeq" id="WP_050048908.1">
    <property type="nucleotide sequence ID" value="NZ_CP008874.1"/>
</dbReference>
<evidence type="ECO:0000256" key="4">
    <source>
        <dbReference type="ARBA" id="ARBA00023136"/>
    </source>
</evidence>
<dbReference type="HOGENOM" id="CLU_955130_0_0_2"/>
<dbReference type="EMBL" id="CP008874">
    <property type="protein sequence ID" value="AKH98234.1"/>
    <property type="molecule type" value="Genomic_DNA"/>
</dbReference>
<dbReference type="GO" id="GO:0016020">
    <property type="term" value="C:membrane"/>
    <property type="evidence" value="ECO:0007669"/>
    <property type="project" value="UniProtKB-SubCell"/>
</dbReference>
<accession>A0A0F7PFD2</accession>
<evidence type="ECO:0000256" key="2">
    <source>
        <dbReference type="ARBA" id="ARBA00022692"/>
    </source>
</evidence>
<keyword evidence="8" id="KW-1185">Reference proteome</keyword>
<evidence type="ECO:0000313" key="7">
    <source>
        <dbReference type="EMBL" id="AKH98234.1"/>
    </source>
</evidence>
<dbReference type="InterPro" id="IPR002809">
    <property type="entry name" value="EMC3/TMCO1"/>
</dbReference>
<dbReference type="AlphaFoldDB" id="A0A0F7PFD2"/>
<protein>
    <submittedName>
        <fullName evidence="7">HTR-like protein</fullName>
    </submittedName>
</protein>
<dbReference type="GeneID" id="25159912"/>
<evidence type="ECO:0000256" key="5">
    <source>
        <dbReference type="SAM" id="MobiDB-lite"/>
    </source>
</evidence>
<name>A0A0F7PFD2_9EURY</name>
<feature type="transmembrane region" description="Helical" evidence="6">
    <location>
        <begin position="272"/>
        <end position="290"/>
    </location>
</feature>
<keyword evidence="2 6" id="KW-0812">Transmembrane</keyword>
<keyword evidence="3 6" id="KW-1133">Transmembrane helix</keyword>
<feature type="transmembrane region" description="Helical" evidence="6">
    <location>
        <begin position="218"/>
        <end position="235"/>
    </location>
</feature>
<proteinExistence type="predicted"/>
<feature type="region of interest" description="Disordered" evidence="5">
    <location>
        <begin position="71"/>
        <end position="93"/>
    </location>
</feature>
<feature type="transmembrane region" description="Helical" evidence="6">
    <location>
        <begin position="136"/>
        <end position="158"/>
    </location>
</feature>
<organism evidence="7 8">
    <name type="scientific">Halanaeroarchaeum sulfurireducens</name>
    <dbReference type="NCBI Taxonomy" id="1604004"/>
    <lineage>
        <taxon>Archaea</taxon>
        <taxon>Methanobacteriati</taxon>
        <taxon>Methanobacteriota</taxon>
        <taxon>Stenosarchaea group</taxon>
        <taxon>Halobacteria</taxon>
        <taxon>Halobacteriales</taxon>
        <taxon>Halobacteriaceae</taxon>
        <taxon>Halanaeroarchaeum</taxon>
    </lineage>
</organism>
<dbReference type="PANTHER" id="PTHR42198">
    <property type="entry name" value="INTEGRAL MEMBRANE PROTEIN"/>
    <property type="match status" value="1"/>
</dbReference>
<dbReference type="Proteomes" id="UP000069906">
    <property type="component" value="Chromosome"/>
</dbReference>
<dbReference type="PANTHER" id="PTHR42198:SF1">
    <property type="entry name" value="INTEGRAL MEMBRANE PROTEIN"/>
    <property type="match status" value="1"/>
</dbReference>
<evidence type="ECO:0000313" key="8">
    <source>
        <dbReference type="Proteomes" id="UP000069906"/>
    </source>
</evidence>
<sequence length="302" mass="33716">MARTAEKVRELVGEDPDLRDVLADLVESEDELRWRDVKGDLTSGQWGRLLQKDILVEGDDGFRFADPSGVREGLESASGEELSTAPEDVDDEETSWSTYDKAAAVATVGLFAGYSFGPVRNIIGSVMDVFLGPLDAILPFYAVIVLLAVLTGLYSTILQGNLMNMDKMGAYQERMKDIQDRQKAAKERGDDEALDRIREEQMDAMGDQLGMFKEQFRPMVWIMLITIPVFLWMYWKILPGAAGQIVGTEPDRIVMPILGSVESWRTGVIGPLQAWILWYILASISFSQIIRKALNIQTTPTS</sequence>
<keyword evidence="4 6" id="KW-0472">Membrane</keyword>
<dbReference type="OrthoDB" id="84619at2157"/>
<dbReference type="KEGG" id="hsu:HLASF_1761"/>
<dbReference type="InterPro" id="IPR038978">
    <property type="entry name" value="MJ0935"/>
</dbReference>
<comment type="subcellular location">
    <subcellularLocation>
        <location evidence="1">Membrane</location>
        <topology evidence="1">Multi-pass membrane protein</topology>
    </subcellularLocation>
</comment>